<comment type="caution">
    <text evidence="3">The sequence shown here is derived from an EMBL/GenBank/DDBJ whole genome shotgun (WGS) entry which is preliminary data.</text>
</comment>
<dbReference type="PANTHER" id="PTHR11564">
    <property type="entry name" value="SIGNAL RECOGNITION PARTICLE 54K PROTEIN SRP54"/>
    <property type="match status" value="1"/>
</dbReference>
<proteinExistence type="predicted"/>
<name>X0TT91_9ZZZZ</name>
<organism evidence="3">
    <name type="scientific">marine sediment metagenome</name>
    <dbReference type="NCBI Taxonomy" id="412755"/>
    <lineage>
        <taxon>unclassified sequences</taxon>
        <taxon>metagenomes</taxon>
        <taxon>ecological metagenomes</taxon>
    </lineage>
</organism>
<evidence type="ECO:0000256" key="1">
    <source>
        <dbReference type="SAM" id="MobiDB-lite"/>
    </source>
</evidence>
<reference evidence="3" key="1">
    <citation type="journal article" date="2014" name="Front. Microbiol.">
        <title>High frequency of phylogenetically diverse reductive dehalogenase-homologous genes in deep subseafloor sedimentary metagenomes.</title>
        <authorList>
            <person name="Kawai M."/>
            <person name="Futagami T."/>
            <person name="Toyoda A."/>
            <person name="Takaki Y."/>
            <person name="Nishi S."/>
            <person name="Hori S."/>
            <person name="Arai W."/>
            <person name="Tsubouchi T."/>
            <person name="Morono Y."/>
            <person name="Uchiyama I."/>
            <person name="Ito T."/>
            <person name="Fujiyama A."/>
            <person name="Inagaki F."/>
            <person name="Takami H."/>
        </authorList>
    </citation>
    <scope>NUCLEOTIDE SEQUENCE</scope>
    <source>
        <strain evidence="3">Expedition CK06-06</strain>
    </source>
</reference>
<dbReference type="GO" id="GO:0005525">
    <property type="term" value="F:GTP binding"/>
    <property type="evidence" value="ECO:0007669"/>
    <property type="project" value="InterPro"/>
</dbReference>
<dbReference type="PANTHER" id="PTHR11564:SF5">
    <property type="entry name" value="SIGNAL RECOGNITION PARTICLE SUBUNIT SRP54"/>
    <property type="match status" value="1"/>
</dbReference>
<dbReference type="EMBL" id="BARS01010736">
    <property type="protein sequence ID" value="GAF96808.1"/>
    <property type="molecule type" value="Genomic_DNA"/>
</dbReference>
<dbReference type="InterPro" id="IPR022941">
    <property type="entry name" value="SRP54"/>
</dbReference>
<gene>
    <name evidence="3" type="ORF">S01H1_19789</name>
</gene>
<dbReference type="AlphaFoldDB" id="X0TT91"/>
<protein>
    <recommendedName>
        <fullName evidence="2">Signal recognition particle SRP54 subunit M-domain domain-containing protein</fullName>
    </recommendedName>
</protein>
<evidence type="ECO:0000259" key="2">
    <source>
        <dbReference type="Pfam" id="PF02978"/>
    </source>
</evidence>
<feature type="compositionally biased region" description="Basic residues" evidence="1">
    <location>
        <begin position="124"/>
        <end position="147"/>
    </location>
</feature>
<dbReference type="GO" id="GO:0048500">
    <property type="term" value="C:signal recognition particle"/>
    <property type="evidence" value="ECO:0007669"/>
    <property type="project" value="InterPro"/>
</dbReference>
<dbReference type="GO" id="GO:0008312">
    <property type="term" value="F:7S RNA binding"/>
    <property type="evidence" value="ECO:0007669"/>
    <property type="project" value="InterPro"/>
</dbReference>
<evidence type="ECO:0000313" key="3">
    <source>
        <dbReference type="EMBL" id="GAF96808.1"/>
    </source>
</evidence>
<accession>X0TT91</accession>
<feature type="region of interest" description="Disordered" evidence="1">
    <location>
        <begin position="52"/>
        <end position="81"/>
    </location>
</feature>
<sequence length="147" mass="16654">EDFLGQMKQMKKMGPMKEMLKLIPGMGSQLQQVDFDEGEIDRMEAIINSMTGSERASPSMVDGSRRRRIARGSGTEPQDVSGLIKSFTAASGMMKQMAGMGTRERMQFAKQMGSMDLFGSGAKFKIKQRSKRLTKKDRRKKKKKHRR</sequence>
<feature type="domain" description="Signal recognition particle SRP54 subunit M-domain" evidence="2">
    <location>
        <begin position="1"/>
        <end position="94"/>
    </location>
</feature>
<dbReference type="GO" id="GO:0006614">
    <property type="term" value="P:SRP-dependent cotranslational protein targeting to membrane"/>
    <property type="evidence" value="ECO:0007669"/>
    <property type="project" value="InterPro"/>
</dbReference>
<dbReference type="GO" id="GO:0003924">
    <property type="term" value="F:GTPase activity"/>
    <property type="evidence" value="ECO:0007669"/>
    <property type="project" value="InterPro"/>
</dbReference>
<dbReference type="InterPro" id="IPR004125">
    <property type="entry name" value="Signal_recog_particle_SRP54_M"/>
</dbReference>
<dbReference type="InterPro" id="IPR036891">
    <property type="entry name" value="Signal_recog_part_SRP54_M_sf"/>
</dbReference>
<dbReference type="Pfam" id="PF02978">
    <property type="entry name" value="SRP_SPB"/>
    <property type="match status" value="1"/>
</dbReference>
<dbReference type="Gene3D" id="1.10.260.30">
    <property type="entry name" value="Signal recognition particle, SRP54 subunit, M-domain"/>
    <property type="match status" value="1"/>
</dbReference>
<feature type="non-terminal residue" evidence="3">
    <location>
        <position position="1"/>
    </location>
</feature>
<feature type="region of interest" description="Disordered" evidence="1">
    <location>
        <begin position="119"/>
        <end position="147"/>
    </location>
</feature>
<dbReference type="SUPFAM" id="SSF47446">
    <property type="entry name" value="Signal peptide-binding domain"/>
    <property type="match status" value="1"/>
</dbReference>